<keyword evidence="3" id="KW-0813">Transport</keyword>
<dbReference type="AlphaFoldDB" id="C9PNS6"/>
<evidence type="ECO:0000313" key="8">
    <source>
        <dbReference type="EMBL" id="EEX50717.1"/>
    </source>
</evidence>
<name>C9PNS6_9PAST</name>
<keyword evidence="4 6" id="KW-1133">Transmembrane helix</keyword>
<dbReference type="NCBIfam" id="TIGR01297">
    <property type="entry name" value="CDF"/>
    <property type="match status" value="1"/>
</dbReference>
<evidence type="ECO:0000256" key="5">
    <source>
        <dbReference type="ARBA" id="ARBA00023136"/>
    </source>
</evidence>
<dbReference type="HOGENOM" id="CLU_013430_0_5_6"/>
<dbReference type="STRING" id="667128.HMPREF0621_0658"/>
<evidence type="ECO:0000256" key="4">
    <source>
        <dbReference type="ARBA" id="ARBA00022989"/>
    </source>
</evidence>
<evidence type="ECO:0000313" key="9">
    <source>
        <dbReference type="Proteomes" id="UP000005519"/>
    </source>
</evidence>
<gene>
    <name evidence="8" type="primary">czcD</name>
    <name evidence="8" type="ORF">HMPREF0621_0658</name>
</gene>
<accession>C9PNS6</accession>
<keyword evidence="9" id="KW-1185">Reference proteome</keyword>
<feature type="transmembrane region" description="Helical" evidence="6">
    <location>
        <begin position="20"/>
        <end position="42"/>
    </location>
</feature>
<evidence type="ECO:0000256" key="3">
    <source>
        <dbReference type="ARBA" id="ARBA00022906"/>
    </source>
</evidence>
<feature type="transmembrane region" description="Helical" evidence="6">
    <location>
        <begin position="54"/>
        <end position="71"/>
    </location>
</feature>
<evidence type="ECO:0000256" key="6">
    <source>
        <dbReference type="SAM" id="Phobius"/>
    </source>
</evidence>
<evidence type="ECO:0000259" key="7">
    <source>
        <dbReference type="Pfam" id="PF01545"/>
    </source>
</evidence>
<dbReference type="Gene3D" id="1.20.1510.10">
    <property type="entry name" value="Cation efflux protein transmembrane domain"/>
    <property type="match status" value="1"/>
</dbReference>
<keyword evidence="5 6" id="KW-0472">Membrane</keyword>
<comment type="subcellular location">
    <subcellularLocation>
        <location evidence="1">Membrane</location>
        <topology evidence="1">Multi-pass membrane protein</topology>
    </subcellularLocation>
</comment>
<keyword evidence="2 6" id="KW-0812">Transmembrane</keyword>
<keyword evidence="3" id="KW-0864">Zinc transport</keyword>
<evidence type="ECO:0000256" key="1">
    <source>
        <dbReference type="ARBA" id="ARBA00004141"/>
    </source>
</evidence>
<dbReference type="PANTHER" id="PTHR11562:SF17">
    <property type="entry name" value="RE54080P-RELATED"/>
    <property type="match status" value="1"/>
</dbReference>
<feature type="transmembrane region" description="Helical" evidence="6">
    <location>
        <begin position="78"/>
        <end position="98"/>
    </location>
</feature>
<sequence length="200" mass="22389">MGGSMKHHDTHHRYTNNRKVLMISFSLISVFMVIEFLSGYYFNSLVLIADAGHMANDSLALLIALIASYLKEKNQNRIAVLNGFSLIVVALYIIWEAVERWQYPQTIQSLPMLIVSMVGLCINALVVWIMLKGDLHHLNLRAAYLHVLADLLGSIVAILAGLSIFLFDWVWVDALASLILSLFILKSGYAVTKEAILSLE</sequence>
<feature type="transmembrane region" description="Helical" evidence="6">
    <location>
        <begin position="143"/>
        <end position="165"/>
    </location>
</feature>
<dbReference type="Proteomes" id="UP000005519">
    <property type="component" value="Unassembled WGS sequence"/>
</dbReference>
<protein>
    <submittedName>
        <fullName evidence="8">Putative cadmium, cobalt and zinc/H(+)-K(+) antiporter</fullName>
    </submittedName>
</protein>
<feature type="transmembrane region" description="Helical" evidence="6">
    <location>
        <begin position="171"/>
        <end position="191"/>
    </location>
</feature>
<dbReference type="PANTHER" id="PTHR11562">
    <property type="entry name" value="CATION EFFLUX PROTEIN/ ZINC TRANSPORTER"/>
    <property type="match status" value="1"/>
</dbReference>
<comment type="caution">
    <text evidence="8">The sequence shown here is derived from an EMBL/GenBank/DDBJ whole genome shotgun (WGS) entry which is preliminary data.</text>
</comment>
<organism evidence="8 9">
    <name type="scientific">Pasteurella dagmatis ATCC 43325</name>
    <dbReference type="NCBI Taxonomy" id="667128"/>
    <lineage>
        <taxon>Bacteria</taxon>
        <taxon>Pseudomonadati</taxon>
        <taxon>Pseudomonadota</taxon>
        <taxon>Gammaproteobacteria</taxon>
        <taxon>Pasteurellales</taxon>
        <taxon>Pasteurellaceae</taxon>
        <taxon>Pasteurella</taxon>
    </lineage>
</organism>
<dbReference type="InterPro" id="IPR002524">
    <property type="entry name" value="Cation_efflux"/>
</dbReference>
<dbReference type="Pfam" id="PF01545">
    <property type="entry name" value="Cation_efflux"/>
    <property type="match status" value="1"/>
</dbReference>
<dbReference type="InterPro" id="IPR058533">
    <property type="entry name" value="Cation_efflux_TM"/>
</dbReference>
<dbReference type="SUPFAM" id="SSF161111">
    <property type="entry name" value="Cation efflux protein transmembrane domain-like"/>
    <property type="match status" value="1"/>
</dbReference>
<feature type="transmembrane region" description="Helical" evidence="6">
    <location>
        <begin position="110"/>
        <end position="131"/>
    </location>
</feature>
<evidence type="ECO:0000256" key="2">
    <source>
        <dbReference type="ARBA" id="ARBA00022692"/>
    </source>
</evidence>
<dbReference type="EMBL" id="ACZR01000006">
    <property type="protein sequence ID" value="EEX50717.1"/>
    <property type="molecule type" value="Genomic_DNA"/>
</dbReference>
<dbReference type="InterPro" id="IPR027469">
    <property type="entry name" value="Cation_efflux_TMD_sf"/>
</dbReference>
<dbReference type="GO" id="GO:0005385">
    <property type="term" value="F:zinc ion transmembrane transporter activity"/>
    <property type="evidence" value="ECO:0007669"/>
    <property type="project" value="TreeGrafter"/>
</dbReference>
<keyword evidence="3" id="KW-0406">Ion transport</keyword>
<dbReference type="InterPro" id="IPR050681">
    <property type="entry name" value="CDF/SLC30A"/>
</dbReference>
<dbReference type="GO" id="GO:0005886">
    <property type="term" value="C:plasma membrane"/>
    <property type="evidence" value="ECO:0007669"/>
    <property type="project" value="TreeGrafter"/>
</dbReference>
<reference evidence="8 9" key="1">
    <citation type="submission" date="2009-10" db="EMBL/GenBank/DDBJ databases">
        <authorList>
            <person name="Muzny D."/>
            <person name="Qin X."/>
            <person name="Deng J."/>
            <person name="Jiang H."/>
            <person name="Liu Y."/>
            <person name="Qu J."/>
            <person name="Song X.-Z."/>
            <person name="Zhang L."/>
            <person name="Thornton R."/>
            <person name="Coyle M."/>
            <person name="Francisco L."/>
            <person name="Jackson L."/>
            <person name="Javaid M."/>
            <person name="Korchina V."/>
            <person name="Kovar C."/>
            <person name="Mata R."/>
            <person name="Mathew T."/>
            <person name="Ngo R."/>
            <person name="Nguyen L."/>
            <person name="Nguyen N."/>
            <person name="Okwuonu G."/>
            <person name="Ongeri F."/>
            <person name="Pham C."/>
            <person name="Simmons D."/>
            <person name="Wilczek-Boney K."/>
            <person name="Hale W."/>
            <person name="Jakkamsetti A."/>
            <person name="Pham P."/>
            <person name="Ruth R."/>
            <person name="San Lucas F."/>
            <person name="Warren J."/>
            <person name="Zhang J."/>
            <person name="Zhao Z."/>
            <person name="Zhou C."/>
            <person name="Zhu D."/>
            <person name="Lee S."/>
            <person name="Bess C."/>
            <person name="Blankenburg K."/>
            <person name="Forbes L."/>
            <person name="Fu Q."/>
            <person name="Gubbala S."/>
            <person name="Hirani K."/>
            <person name="Jayaseelan J.C."/>
            <person name="Lara F."/>
            <person name="Munidasa M."/>
            <person name="Palculict T."/>
            <person name="Patil S."/>
            <person name="Pu L.-L."/>
            <person name="Saada N."/>
            <person name="Tang L."/>
            <person name="Weissenberger G."/>
            <person name="Zhu Y."/>
            <person name="Hemphill L."/>
            <person name="Shang Y."/>
            <person name="Youmans B."/>
            <person name="Ayvaz T."/>
            <person name="Ross M."/>
            <person name="Santibanez J."/>
            <person name="Aqrawi P."/>
            <person name="Gross S."/>
            <person name="Joshi V."/>
            <person name="Fowler G."/>
            <person name="Nazareth L."/>
            <person name="Reid J."/>
            <person name="Worley K."/>
            <person name="Petrosino J."/>
            <person name="Highlander S."/>
            <person name="Gibbs R."/>
        </authorList>
    </citation>
    <scope>NUCLEOTIDE SEQUENCE [LARGE SCALE GENOMIC DNA]</scope>
    <source>
        <strain evidence="8 9">ATCC 43325</strain>
    </source>
</reference>
<proteinExistence type="predicted"/>
<feature type="domain" description="Cation efflux protein transmembrane" evidence="7">
    <location>
        <begin position="21"/>
        <end position="199"/>
    </location>
</feature>
<keyword evidence="3" id="KW-0862">Zinc</keyword>